<dbReference type="EMBL" id="CP134187">
    <property type="protein sequence ID" value="WPB01836.1"/>
    <property type="molecule type" value="Genomic_DNA"/>
</dbReference>
<dbReference type="InterPro" id="IPR053157">
    <property type="entry name" value="Sterol_Uptake_Regulator"/>
</dbReference>
<dbReference type="RefSeq" id="XP_065458862.1">
    <property type="nucleotide sequence ID" value="XM_065602790.1"/>
</dbReference>
<gene>
    <name evidence="4" type="ORF">RHO25_006468</name>
</gene>
<reference evidence="4 5" key="1">
    <citation type="submission" date="2023-09" db="EMBL/GenBank/DDBJ databases">
        <title>Complete-Gapless Cercospora beticola genome.</title>
        <authorList>
            <person name="Wyatt N.A."/>
            <person name="Spanner R.E."/>
            <person name="Bolton M.D."/>
        </authorList>
    </citation>
    <scope>NUCLEOTIDE SEQUENCE [LARGE SCALE GENOMIC DNA]</scope>
    <source>
        <strain evidence="4">Cb09-40</strain>
    </source>
</reference>
<protein>
    <recommendedName>
        <fullName evidence="3">Zn(2)-C6 fungal-type domain-containing protein</fullName>
    </recommendedName>
</protein>
<evidence type="ECO:0000259" key="3">
    <source>
        <dbReference type="PROSITE" id="PS00463"/>
    </source>
</evidence>
<keyword evidence="5" id="KW-1185">Reference proteome</keyword>
<accession>A0ABZ0NQT8</accession>
<evidence type="ECO:0000313" key="4">
    <source>
        <dbReference type="EMBL" id="WPB01836.1"/>
    </source>
</evidence>
<feature type="region of interest" description="Disordered" evidence="2">
    <location>
        <begin position="102"/>
        <end position="142"/>
    </location>
</feature>
<feature type="domain" description="Zn(2)-C6 fungal-type" evidence="3">
    <location>
        <begin position="69"/>
        <end position="96"/>
    </location>
</feature>
<dbReference type="GeneID" id="90644260"/>
<evidence type="ECO:0000256" key="2">
    <source>
        <dbReference type="SAM" id="MobiDB-lite"/>
    </source>
</evidence>
<evidence type="ECO:0000256" key="1">
    <source>
        <dbReference type="ARBA" id="ARBA00023242"/>
    </source>
</evidence>
<dbReference type="Gene3D" id="4.10.240.10">
    <property type="entry name" value="Zn(2)-C6 fungal-type DNA-binding domain"/>
    <property type="match status" value="1"/>
</dbReference>
<dbReference type="PANTHER" id="PTHR47784">
    <property type="entry name" value="STEROL UPTAKE CONTROL PROTEIN 2"/>
    <property type="match status" value="1"/>
</dbReference>
<evidence type="ECO:0000313" key="5">
    <source>
        <dbReference type="Proteomes" id="UP001302367"/>
    </source>
</evidence>
<organism evidence="4 5">
    <name type="scientific">Cercospora beticola</name>
    <name type="common">Sugarbeet leaf spot fungus</name>
    <dbReference type="NCBI Taxonomy" id="122368"/>
    <lineage>
        <taxon>Eukaryota</taxon>
        <taxon>Fungi</taxon>
        <taxon>Dikarya</taxon>
        <taxon>Ascomycota</taxon>
        <taxon>Pezizomycotina</taxon>
        <taxon>Dothideomycetes</taxon>
        <taxon>Dothideomycetidae</taxon>
        <taxon>Mycosphaerellales</taxon>
        <taxon>Mycosphaerellaceae</taxon>
        <taxon>Cercospora</taxon>
    </lineage>
</organism>
<dbReference type="InterPro" id="IPR001138">
    <property type="entry name" value="Zn2Cys6_DnaBD"/>
</dbReference>
<dbReference type="PROSITE" id="PS00463">
    <property type="entry name" value="ZN2_CY6_FUNGAL_1"/>
    <property type="match status" value="1"/>
</dbReference>
<proteinExistence type="predicted"/>
<sequence>MAMITLVMPTATQEYQATSASPTATIATFQATTATTKIPASRHNKKTGQLKDGAELKAPRVGHKKSRKGCAQCKRRHVKCNEEAPCSNCNRHGVPCSLAGGPFVPREDSKKRQKDRTQSIASSSEATTAAPSLPSRSPLAAGSTLSLPMEHTFERSSFSPFSPPHPHYPVGGQHLLAAGHDNFGRLTAHLPRSPGSANWQLDLQLMHHYMSYTKGVLGEISDQAFVVHIWKNELPKIAFSHDHTLNALLGLVALHKATVMLEQASSLRSCAIEHMDLAAMQLQRANEVCTVEAASAHYVSRWLALLFGYAAATQSVGNASEPGAMLPPNALDGMADLMLLAGEVGSATHERWYLISQGPFAQIVTRGWQEAVATYPLLPEGLDLGLNHLDYMLGIEAMLPNERAACALAIDELRSLHQSLLPQSTSGCGVASLLCWPKQESATLSDMVRRRIPQALVIVSYHCVILNLLDGRWWARGWGERVLQDVLLNLNDGWKNWVQWPVQALMFRENVTTSAVVSSAPALEMGLGTMLL</sequence>
<feature type="compositionally biased region" description="Low complexity" evidence="2">
    <location>
        <begin position="119"/>
        <end position="135"/>
    </location>
</feature>
<dbReference type="SUPFAM" id="SSF57701">
    <property type="entry name" value="Zn2/Cys6 DNA-binding domain"/>
    <property type="match status" value="1"/>
</dbReference>
<dbReference type="InterPro" id="IPR036864">
    <property type="entry name" value="Zn2-C6_fun-type_DNA-bd_sf"/>
</dbReference>
<dbReference type="SMART" id="SM00066">
    <property type="entry name" value="GAL4"/>
    <property type="match status" value="1"/>
</dbReference>
<keyword evidence="1" id="KW-0539">Nucleus</keyword>
<dbReference type="Pfam" id="PF00172">
    <property type="entry name" value="Zn_clus"/>
    <property type="match status" value="1"/>
</dbReference>
<dbReference type="CDD" id="cd00067">
    <property type="entry name" value="GAL4"/>
    <property type="match status" value="1"/>
</dbReference>
<name>A0ABZ0NQT8_CERBT</name>
<dbReference type="Proteomes" id="UP001302367">
    <property type="component" value="Chromosome 4"/>
</dbReference>
<dbReference type="PANTHER" id="PTHR47784:SF5">
    <property type="entry name" value="STEROL UPTAKE CONTROL PROTEIN 2"/>
    <property type="match status" value="1"/>
</dbReference>